<evidence type="ECO:0000313" key="8">
    <source>
        <dbReference type="Proteomes" id="UP000198636"/>
    </source>
</evidence>
<gene>
    <name evidence="7" type="ORF">SAMN03080606_03735</name>
</gene>
<dbReference type="PANTHER" id="PTHR47089">
    <property type="entry name" value="ABC TRANSPORTER, PERMEASE PROTEIN"/>
    <property type="match status" value="1"/>
</dbReference>
<evidence type="ECO:0000256" key="6">
    <source>
        <dbReference type="SAM" id="Phobius"/>
    </source>
</evidence>
<sequence>MKDKGLKEKILHFILNGNFGFTLVSIILGLAVGAIILQITGFNAFEAYKIMIQGVFSRPNYIAWTIVRSTPIIITGLSVAFAFKTGLFNIGAEGQFIIGAITAAAVGYFVKLPAVLHIPLVILAAITAAGFWGAIAGYLKAKFGVHEVISTIMLNWIALYLNNYIVRIEGFRRPLNERSYAIQQSASIVVLEEWKRSEAGRAWLLNHEFWRDVFRTPLNLGIVFAIVLAIIVWFILNKTTLGYELKAVGYNKHAAEYGGINVSKSMLVSMSIAGALAGLAGALHVMGDSKSIASLAAMEGYGFDGIAVALIGGNTPLGVLLGGLLFGGLKYGGSKIQPTLGAPSEVISIVIGTIVFFIAMPKLIKMVMKLTTKNRGAKNVE</sequence>
<organism evidence="7 8">
    <name type="scientific">Alkaliphilus peptidifermentans DSM 18978</name>
    <dbReference type="NCBI Taxonomy" id="1120976"/>
    <lineage>
        <taxon>Bacteria</taxon>
        <taxon>Bacillati</taxon>
        <taxon>Bacillota</taxon>
        <taxon>Clostridia</taxon>
        <taxon>Peptostreptococcales</taxon>
        <taxon>Natronincolaceae</taxon>
        <taxon>Alkaliphilus</taxon>
    </lineage>
</organism>
<dbReference type="CDD" id="cd06580">
    <property type="entry name" value="TM_PBP1_transp_TpRbsC_like"/>
    <property type="match status" value="1"/>
</dbReference>
<dbReference type="GO" id="GO:0022857">
    <property type="term" value="F:transmembrane transporter activity"/>
    <property type="evidence" value="ECO:0007669"/>
    <property type="project" value="InterPro"/>
</dbReference>
<dbReference type="PANTHER" id="PTHR47089:SF1">
    <property type="entry name" value="GUANOSINE ABC TRANSPORTER PERMEASE PROTEIN NUPP"/>
    <property type="match status" value="1"/>
</dbReference>
<evidence type="ECO:0000256" key="1">
    <source>
        <dbReference type="ARBA" id="ARBA00004651"/>
    </source>
</evidence>
<feature type="transmembrane region" description="Helical" evidence="6">
    <location>
        <begin position="218"/>
        <end position="236"/>
    </location>
</feature>
<keyword evidence="4 6" id="KW-1133">Transmembrane helix</keyword>
<evidence type="ECO:0000313" key="7">
    <source>
        <dbReference type="EMBL" id="SCZ03637.1"/>
    </source>
</evidence>
<reference evidence="7 8" key="1">
    <citation type="submission" date="2016-10" db="EMBL/GenBank/DDBJ databases">
        <authorList>
            <person name="de Groot N.N."/>
        </authorList>
    </citation>
    <scope>NUCLEOTIDE SEQUENCE [LARGE SCALE GENOMIC DNA]</scope>
    <source>
        <strain evidence="7 8">DSM 18978</strain>
    </source>
</reference>
<feature type="transmembrane region" description="Helical" evidence="6">
    <location>
        <begin position="90"/>
        <end position="110"/>
    </location>
</feature>
<dbReference type="InterPro" id="IPR001851">
    <property type="entry name" value="ABC_transp_permease"/>
</dbReference>
<evidence type="ECO:0000256" key="4">
    <source>
        <dbReference type="ARBA" id="ARBA00022989"/>
    </source>
</evidence>
<proteinExistence type="predicted"/>
<feature type="transmembrane region" description="Helical" evidence="6">
    <location>
        <begin position="61"/>
        <end position="83"/>
    </location>
</feature>
<evidence type="ECO:0000256" key="3">
    <source>
        <dbReference type="ARBA" id="ARBA00022692"/>
    </source>
</evidence>
<dbReference type="GO" id="GO:0005886">
    <property type="term" value="C:plasma membrane"/>
    <property type="evidence" value="ECO:0007669"/>
    <property type="project" value="UniProtKB-SubCell"/>
</dbReference>
<protein>
    <submittedName>
        <fullName evidence="7">Nucleoside ABC transporter membrane protein</fullName>
    </submittedName>
</protein>
<name>A0A1G5KSS5_9FIRM</name>
<dbReference type="OrthoDB" id="45037at2"/>
<evidence type="ECO:0000256" key="2">
    <source>
        <dbReference type="ARBA" id="ARBA00022475"/>
    </source>
</evidence>
<feature type="transmembrane region" description="Helical" evidence="6">
    <location>
        <begin position="21"/>
        <end position="41"/>
    </location>
</feature>
<dbReference type="STRING" id="1120976.SAMN03080606_03735"/>
<feature type="transmembrane region" description="Helical" evidence="6">
    <location>
        <begin position="116"/>
        <end position="139"/>
    </location>
</feature>
<feature type="transmembrane region" description="Helical" evidence="6">
    <location>
        <begin position="346"/>
        <end position="364"/>
    </location>
</feature>
<keyword evidence="8" id="KW-1185">Reference proteome</keyword>
<comment type="subcellular location">
    <subcellularLocation>
        <location evidence="1">Cell membrane</location>
        <topology evidence="1">Multi-pass membrane protein</topology>
    </subcellularLocation>
</comment>
<keyword evidence="2" id="KW-1003">Cell membrane</keyword>
<keyword evidence="3 6" id="KW-0812">Transmembrane</keyword>
<feature type="transmembrane region" description="Helical" evidence="6">
    <location>
        <begin position="306"/>
        <end position="326"/>
    </location>
</feature>
<dbReference type="EMBL" id="FMUS01000031">
    <property type="protein sequence ID" value="SCZ03637.1"/>
    <property type="molecule type" value="Genomic_DNA"/>
</dbReference>
<evidence type="ECO:0000256" key="5">
    <source>
        <dbReference type="ARBA" id="ARBA00023136"/>
    </source>
</evidence>
<dbReference type="Pfam" id="PF02653">
    <property type="entry name" value="BPD_transp_2"/>
    <property type="match status" value="1"/>
</dbReference>
<keyword evidence="5 6" id="KW-0472">Membrane</keyword>
<dbReference type="Proteomes" id="UP000198636">
    <property type="component" value="Unassembled WGS sequence"/>
</dbReference>
<feature type="transmembrane region" description="Helical" evidence="6">
    <location>
        <begin position="266"/>
        <end position="285"/>
    </location>
</feature>
<dbReference type="AlphaFoldDB" id="A0A1G5KSS5"/>
<dbReference type="RefSeq" id="WP_091546654.1">
    <property type="nucleotide sequence ID" value="NZ_FMUS01000031.1"/>
</dbReference>
<accession>A0A1G5KSS5</accession>